<dbReference type="InterPro" id="IPR011013">
    <property type="entry name" value="Gal_mutarotase_sf_dom"/>
</dbReference>
<organism evidence="12 13">
    <name type="scientific">Streptococcus dysgalactiae subsp. dysgalactiae</name>
    <dbReference type="NCBI Taxonomy" id="99822"/>
    <lineage>
        <taxon>Bacteria</taxon>
        <taxon>Bacillati</taxon>
        <taxon>Bacillota</taxon>
        <taxon>Bacilli</taxon>
        <taxon>Lactobacillales</taxon>
        <taxon>Streptococcaceae</taxon>
        <taxon>Streptococcus</taxon>
    </lineage>
</organism>
<feature type="domain" description="Hyaluronate lyase N-terminal beta-sheet" evidence="10">
    <location>
        <begin position="271"/>
        <end position="330"/>
    </location>
</feature>
<dbReference type="GO" id="GO:0030340">
    <property type="term" value="F:hyaluronate lyase activity"/>
    <property type="evidence" value="ECO:0007669"/>
    <property type="project" value="UniProtKB-EC"/>
</dbReference>
<accession>A0A380JXA0</accession>
<dbReference type="Gene3D" id="2.60.40.1380">
    <property type="entry name" value="E set domains, domain 4"/>
    <property type="match status" value="1"/>
</dbReference>
<dbReference type="InterPro" id="IPR048734">
    <property type="entry name" value="HL_N-beta"/>
</dbReference>
<dbReference type="InterPro" id="IPR023295">
    <property type="entry name" value="Hyaluronate_lyase_beta_dom_sf"/>
</dbReference>
<feature type="domain" description="Polysaccharide lyase family 8 central" evidence="7">
    <location>
        <begin position="715"/>
        <end position="991"/>
    </location>
</feature>
<feature type="active site" evidence="4">
    <location>
        <position position="568"/>
    </location>
</feature>
<dbReference type="GO" id="GO:0005975">
    <property type="term" value="P:carbohydrate metabolic process"/>
    <property type="evidence" value="ECO:0007669"/>
    <property type="project" value="InterPro"/>
</dbReference>
<dbReference type="PANTHER" id="PTHR38481">
    <property type="entry name" value="HYALURONATE LYASE"/>
    <property type="match status" value="1"/>
</dbReference>
<dbReference type="Gene3D" id="2.70.98.10">
    <property type="match status" value="1"/>
</dbReference>
<evidence type="ECO:0000256" key="4">
    <source>
        <dbReference type="PIRSR" id="PIRSR638970-1"/>
    </source>
</evidence>
<dbReference type="InterPro" id="IPR011071">
    <property type="entry name" value="Lyase_8-like_C"/>
</dbReference>
<dbReference type="Gene3D" id="2.60.220.10">
    <property type="entry name" value="Polysaccharide lyase family 8-like, C-terminal"/>
    <property type="match status" value="1"/>
</dbReference>
<dbReference type="GO" id="GO:0005576">
    <property type="term" value="C:extracellular region"/>
    <property type="evidence" value="ECO:0007669"/>
    <property type="project" value="InterPro"/>
</dbReference>
<feature type="domain" description="Polysaccharide lyase family 8 C-terminal" evidence="8">
    <location>
        <begin position="1005"/>
        <end position="1059"/>
    </location>
</feature>
<evidence type="ECO:0000259" key="8">
    <source>
        <dbReference type="Pfam" id="PF02884"/>
    </source>
</evidence>
<reference evidence="12 13" key="1">
    <citation type="submission" date="2018-06" db="EMBL/GenBank/DDBJ databases">
        <authorList>
            <consortium name="Pathogen Informatics"/>
            <person name="Doyle S."/>
        </authorList>
    </citation>
    <scope>NUCLEOTIDE SEQUENCE [LARGE SCALE GENOMIC DNA]</scope>
    <source>
        <strain evidence="12 13">NCTC4670</strain>
    </source>
</reference>
<dbReference type="EMBL" id="UHFG01000004">
    <property type="protein sequence ID" value="SUN50886.1"/>
    <property type="molecule type" value="Genomic_DNA"/>
</dbReference>
<evidence type="ECO:0000313" key="12">
    <source>
        <dbReference type="EMBL" id="SUN50886.1"/>
    </source>
</evidence>
<dbReference type="Proteomes" id="UP000254797">
    <property type="component" value="Unassembled WGS sequence"/>
</dbReference>
<name>A0A380JXA0_STRDY</name>
<feature type="domain" description="Hyaluronate lyase-like N-terminal" evidence="11">
    <location>
        <begin position="103"/>
        <end position="247"/>
    </location>
</feature>
<dbReference type="InterPro" id="IPR014756">
    <property type="entry name" value="Ig_E-set"/>
</dbReference>
<dbReference type="RefSeq" id="WP_115246495.1">
    <property type="nucleotide sequence ID" value="NZ_UHFG01000004.1"/>
</dbReference>
<feature type="compositionally biased region" description="Polar residues" evidence="5">
    <location>
        <begin position="91"/>
        <end position="102"/>
    </location>
</feature>
<sequence length="1068" mass="120640">MKHKKYYPYICSSILLACLLWSPTVLADEEASGTTALPTSQDIERPQQMTNLSHQVTSQNDGVVTTTEIEVDPDLESQITLTGENLLKNPQFDQTSPASTSSSDKDKGWSKEAAEGWQVYKDSKQTVGSPQIDASEHQLTMINEVGKKLRGCVHQTVTINPEKQYLVSFDIETKDKTGQAFVRIIEETTQKDSTPKQQRLWLSPMATGTMKKHQEKLYVPKLKVNQIKLELFYETGQGQVIFDNISLREAGDKPSGAIKEVTHSLEERIALPLSKKHLLALPDYIYQVAAGANQIVRIDNGTVEPLQEGHTLLEVFTKEGQKIADLPLEVTGKDDSEMTALISQWRQMILGADSYNASNPAMRALNQKLDDSVTKNLKSLVNNQKKAYLWEDLNDFGKSSHMTATYRRLEEMAKQVNSPASKYYQDATLIRLIKDKLAWLHLNYYNPQKDIEGNANWWDYEIGTPRAIVNTLTLLYPYFTQDEIKAQTKSISHFVPNPKQFRSTLVNPFKAIGGNLVDMGRVKIIEALLTHDEAKLKESIEALDTLFEFQKDGSKGEGFYKDGSYIDHTNVAYTGAYGNVLIDGLSQLIPLIQASPMTLNAQKLEVIEHWIEKSFFPLLIHGELMDMSRGRSISRENASSRMAALEALRGILRLSQVLPEANKNRIQGQLKSILAFHDKETMLSSLSSYYDINLFEQVLANEAVKPMPMSTNLSVFQNMDKLAYYHADKDFGFALSMHSNRTLNFEAMNNENTRGWYTGDGMFYLYNHDFTHYSDKYWPTVNPLKMPGTTEAEGNREDVTDDYLKKLTTGYKEKAKEKAGMSTLPNSFVGAIKGDDKTALAAMDFQNWDRTVSAKKAWAIFDDRIVFLGAGIQSTNNQAVSTTIDQRKDNPENPYRLLVNGQEVSLTNDTLEKDHVTSVLLLSQDGKNNIGYLFDKPTTLVFSRQEQSGRWSDINKGSTNKELVTQTFITISQRHQQANDTYAYTLLPNVSQEDFDKARTEASIEVVRNDSDLQILHDHKQDLWAVVNYHDGPQRINDQLTLEKAGLYLYQKVGNVFKLLSKDSMSSD</sequence>
<dbReference type="Pfam" id="PF21461">
    <property type="entry name" value="HL_N-beta"/>
    <property type="match status" value="1"/>
</dbReference>
<dbReference type="PROSITE" id="PS51257">
    <property type="entry name" value="PROKAR_LIPOPROTEIN"/>
    <property type="match status" value="1"/>
</dbReference>
<dbReference type="Pfam" id="PF08124">
    <property type="entry name" value="Lyase_8_N"/>
    <property type="match status" value="1"/>
</dbReference>
<feature type="region of interest" description="Disordered" evidence="5">
    <location>
        <begin position="86"/>
        <end position="112"/>
    </location>
</feature>
<dbReference type="Pfam" id="PF22637">
    <property type="entry name" value="CBM_4_9_1"/>
    <property type="match status" value="1"/>
</dbReference>
<dbReference type="InterPro" id="IPR004103">
    <property type="entry name" value="Lyase_8_C"/>
</dbReference>
<dbReference type="InterPro" id="IPR008929">
    <property type="entry name" value="Chondroitin_lyas"/>
</dbReference>
<dbReference type="InterPro" id="IPR014718">
    <property type="entry name" value="GH-type_carb-bd"/>
</dbReference>
<keyword evidence="3 12" id="KW-0456">Lyase</keyword>
<comment type="similarity">
    <text evidence="1">Belongs to the polysaccharide lyase 8 family.</text>
</comment>
<dbReference type="PANTHER" id="PTHR38481:SF1">
    <property type="entry name" value="HYALURONATE LYASE"/>
    <property type="match status" value="1"/>
</dbReference>
<feature type="active site" evidence="4">
    <location>
        <position position="631"/>
    </location>
</feature>
<dbReference type="GO" id="GO:0030246">
    <property type="term" value="F:carbohydrate binding"/>
    <property type="evidence" value="ECO:0007669"/>
    <property type="project" value="InterPro"/>
</dbReference>
<evidence type="ECO:0000256" key="2">
    <source>
        <dbReference type="ARBA" id="ARBA00022729"/>
    </source>
</evidence>
<dbReference type="CDD" id="cd01083">
    <property type="entry name" value="GAG_Lyase"/>
    <property type="match status" value="1"/>
</dbReference>
<dbReference type="InterPro" id="IPR054563">
    <property type="entry name" value="HylB-like_N"/>
</dbReference>
<gene>
    <name evidence="12" type="primary">hylB</name>
    <name evidence="12" type="ORF">NCTC4670_01716</name>
</gene>
<evidence type="ECO:0000256" key="6">
    <source>
        <dbReference type="SAM" id="SignalP"/>
    </source>
</evidence>
<protein>
    <submittedName>
        <fullName evidence="12">Hyaluronate lyase</fullName>
        <ecNumber evidence="12">4.2.2.1</ecNumber>
    </submittedName>
</protein>
<evidence type="ECO:0000256" key="3">
    <source>
        <dbReference type="ARBA" id="ARBA00023239"/>
    </source>
</evidence>
<evidence type="ECO:0000259" key="7">
    <source>
        <dbReference type="Pfam" id="PF02278"/>
    </source>
</evidence>
<dbReference type="Pfam" id="PF02278">
    <property type="entry name" value="Lyase_8"/>
    <property type="match status" value="1"/>
</dbReference>
<dbReference type="InterPro" id="IPR012970">
    <property type="entry name" value="Lyase_8_alpha_N"/>
</dbReference>
<dbReference type="SUPFAM" id="SSF49863">
    <property type="entry name" value="Hyaluronate lyase-like, C-terminal domain"/>
    <property type="match status" value="1"/>
</dbReference>
<dbReference type="Gene3D" id="2.60.120.260">
    <property type="entry name" value="Galactose-binding domain-like"/>
    <property type="match status" value="1"/>
</dbReference>
<dbReference type="InterPro" id="IPR038970">
    <property type="entry name" value="Lyase_8"/>
</dbReference>
<feature type="domain" description="Polysaccharide lyase 8 N-terminal alpha-helical" evidence="9">
    <location>
        <begin position="345"/>
        <end position="670"/>
    </location>
</feature>
<evidence type="ECO:0000256" key="1">
    <source>
        <dbReference type="ARBA" id="ARBA00006699"/>
    </source>
</evidence>
<dbReference type="InterPro" id="IPR003159">
    <property type="entry name" value="Lyase_8_central_dom"/>
</dbReference>
<feature type="active site" evidence="4">
    <location>
        <position position="577"/>
    </location>
</feature>
<dbReference type="Pfam" id="PF02884">
    <property type="entry name" value="Lyase_8_C"/>
    <property type="match status" value="1"/>
</dbReference>
<dbReference type="SUPFAM" id="SSF48230">
    <property type="entry name" value="Chondroitin AC/alginate lyase"/>
    <property type="match status" value="1"/>
</dbReference>
<feature type="chain" id="PRO_5016945741" evidence="6">
    <location>
        <begin position="28"/>
        <end position="1068"/>
    </location>
</feature>
<feature type="compositionally biased region" description="Basic and acidic residues" evidence="5">
    <location>
        <begin position="103"/>
        <end position="112"/>
    </location>
</feature>
<dbReference type="AlphaFoldDB" id="A0A380JXA0"/>
<proteinExistence type="inferred from homology"/>
<evidence type="ECO:0000259" key="11">
    <source>
        <dbReference type="Pfam" id="PF22637"/>
    </source>
</evidence>
<feature type="signal peptide" evidence="6">
    <location>
        <begin position="1"/>
        <end position="27"/>
    </location>
</feature>
<evidence type="ECO:0000259" key="10">
    <source>
        <dbReference type="Pfam" id="PF21461"/>
    </source>
</evidence>
<dbReference type="SUPFAM" id="SSF81296">
    <property type="entry name" value="E set domains"/>
    <property type="match status" value="1"/>
</dbReference>
<evidence type="ECO:0000313" key="13">
    <source>
        <dbReference type="Proteomes" id="UP000254797"/>
    </source>
</evidence>
<keyword evidence="2 6" id="KW-0732">Signal</keyword>
<dbReference type="Gene3D" id="1.50.10.100">
    <property type="entry name" value="Chondroitin AC/alginate lyase"/>
    <property type="match status" value="1"/>
</dbReference>
<dbReference type="SUPFAM" id="SSF74650">
    <property type="entry name" value="Galactose mutarotase-like"/>
    <property type="match status" value="1"/>
</dbReference>
<evidence type="ECO:0000256" key="5">
    <source>
        <dbReference type="SAM" id="MobiDB-lite"/>
    </source>
</evidence>
<evidence type="ECO:0000259" key="9">
    <source>
        <dbReference type="Pfam" id="PF08124"/>
    </source>
</evidence>
<dbReference type="EC" id="4.2.2.1" evidence="12"/>